<accession>A0A9N9HRI5</accession>
<sequence length="256" mass="28486">VEEAKTILGGTNLGDELLFEVTVKNVGSQDIYDVHLTLFIKKTSKASTTSITKSRSKCIPIISSTAEKAVLISVVDIPMDAIIDGTEFGAQICFRLSTNSNYGHENPFFSNINQDWKIECVEEFRQVNKITCGNKIPVTTNEHLMFPTTIEFYLSCTNTTSNQSNLSVIPNLLEQIGAWETLDFFTSNTNETHLPRAFQAKDELFAILLYPMTTSNMAVSLADTAKLQVQAKTDRVALGVLRKMKMNLPEDILFVS</sequence>
<comment type="caution">
    <text evidence="1">The sequence shown here is derived from an EMBL/GenBank/DDBJ whole genome shotgun (WGS) entry which is preliminary data.</text>
</comment>
<name>A0A9N9HRI5_9GLOM</name>
<keyword evidence="2" id="KW-1185">Reference proteome</keyword>
<feature type="non-terminal residue" evidence="1">
    <location>
        <position position="256"/>
    </location>
</feature>
<dbReference type="Proteomes" id="UP000789508">
    <property type="component" value="Unassembled WGS sequence"/>
</dbReference>
<reference evidence="1" key="1">
    <citation type="submission" date="2021-06" db="EMBL/GenBank/DDBJ databases">
        <authorList>
            <person name="Kallberg Y."/>
            <person name="Tangrot J."/>
            <person name="Rosling A."/>
        </authorList>
    </citation>
    <scope>NUCLEOTIDE SEQUENCE</scope>
    <source>
        <strain evidence="1">FL130A</strain>
    </source>
</reference>
<protein>
    <submittedName>
        <fullName evidence="1">11364_t:CDS:1</fullName>
    </submittedName>
</protein>
<proteinExistence type="predicted"/>
<dbReference type="EMBL" id="CAJVPS010019750">
    <property type="protein sequence ID" value="CAG8702133.1"/>
    <property type="molecule type" value="Genomic_DNA"/>
</dbReference>
<evidence type="ECO:0000313" key="2">
    <source>
        <dbReference type="Proteomes" id="UP000789508"/>
    </source>
</evidence>
<organism evidence="1 2">
    <name type="scientific">Ambispora leptoticha</name>
    <dbReference type="NCBI Taxonomy" id="144679"/>
    <lineage>
        <taxon>Eukaryota</taxon>
        <taxon>Fungi</taxon>
        <taxon>Fungi incertae sedis</taxon>
        <taxon>Mucoromycota</taxon>
        <taxon>Glomeromycotina</taxon>
        <taxon>Glomeromycetes</taxon>
        <taxon>Archaeosporales</taxon>
        <taxon>Ambisporaceae</taxon>
        <taxon>Ambispora</taxon>
    </lineage>
</organism>
<gene>
    <name evidence="1" type="ORF">ALEPTO_LOCUS11621</name>
</gene>
<dbReference type="AlphaFoldDB" id="A0A9N9HRI5"/>
<evidence type="ECO:0000313" key="1">
    <source>
        <dbReference type="EMBL" id="CAG8702133.1"/>
    </source>
</evidence>
<dbReference type="OrthoDB" id="2356408at2759"/>